<evidence type="ECO:0000256" key="1">
    <source>
        <dbReference type="SAM" id="MobiDB-lite"/>
    </source>
</evidence>
<organism evidence="2">
    <name type="scientific">Puccinia triticina (isolate 1-1 / race 1 (BBBD))</name>
    <name type="common">Brown leaf rust fungus</name>
    <dbReference type="NCBI Taxonomy" id="630390"/>
    <lineage>
        <taxon>Eukaryota</taxon>
        <taxon>Fungi</taxon>
        <taxon>Dikarya</taxon>
        <taxon>Basidiomycota</taxon>
        <taxon>Pucciniomycotina</taxon>
        <taxon>Pucciniomycetes</taxon>
        <taxon>Pucciniales</taxon>
        <taxon>Pucciniaceae</taxon>
        <taxon>Puccinia</taxon>
    </lineage>
</organism>
<reference evidence="2" key="1">
    <citation type="submission" date="2009-11" db="EMBL/GenBank/DDBJ databases">
        <authorList>
            <consortium name="The Broad Institute Genome Sequencing Platform"/>
            <person name="Ward D."/>
            <person name="Feldgarden M."/>
            <person name="Earl A."/>
            <person name="Young S.K."/>
            <person name="Zeng Q."/>
            <person name="Koehrsen M."/>
            <person name="Alvarado L."/>
            <person name="Berlin A."/>
            <person name="Bochicchio J."/>
            <person name="Borenstein D."/>
            <person name="Chapman S.B."/>
            <person name="Chen Z."/>
            <person name="Engels R."/>
            <person name="Freedman E."/>
            <person name="Gellesch M."/>
            <person name="Goldberg J."/>
            <person name="Griggs A."/>
            <person name="Gujja S."/>
            <person name="Heilman E."/>
            <person name="Heiman D."/>
            <person name="Hepburn T."/>
            <person name="Howarth C."/>
            <person name="Jen D."/>
            <person name="Larson L."/>
            <person name="Lewis B."/>
            <person name="Mehta T."/>
            <person name="Park D."/>
            <person name="Pearson M."/>
            <person name="Roberts A."/>
            <person name="Saif S."/>
            <person name="Shea T."/>
            <person name="Shenoy N."/>
            <person name="Sisk P."/>
            <person name="Stolte C."/>
            <person name="Sykes S."/>
            <person name="Thomson T."/>
            <person name="Walk T."/>
            <person name="White J."/>
            <person name="Yandava C."/>
            <person name="Izard J."/>
            <person name="Baranova O.V."/>
            <person name="Blanton J.M."/>
            <person name="Tanner A.C."/>
            <person name="Dewhirst F.E."/>
            <person name="Haas B."/>
            <person name="Nusbaum C."/>
            <person name="Birren B."/>
        </authorList>
    </citation>
    <scope>NUCLEOTIDE SEQUENCE [LARGE SCALE GENOMIC DNA]</scope>
    <source>
        <strain evidence="2">1-1 BBBD Race 1</strain>
    </source>
</reference>
<dbReference type="EMBL" id="ADAS02000006">
    <property type="protein sequence ID" value="OAV98610.1"/>
    <property type="molecule type" value="Genomic_DNA"/>
</dbReference>
<protein>
    <submittedName>
        <fullName evidence="2 3">Uncharacterized protein</fullName>
    </submittedName>
</protein>
<reference evidence="2" key="2">
    <citation type="submission" date="2016-05" db="EMBL/GenBank/DDBJ databases">
        <title>Comparative analysis highlights variable genome content of wheat rusts and divergence of the mating loci.</title>
        <authorList>
            <person name="Cuomo C.A."/>
            <person name="Bakkeren G."/>
            <person name="Szabo L."/>
            <person name="Khalil H."/>
            <person name="Joly D."/>
            <person name="Goldberg J."/>
            <person name="Young S."/>
            <person name="Zeng Q."/>
            <person name="Fellers J."/>
        </authorList>
    </citation>
    <scope>NUCLEOTIDE SEQUENCE [LARGE SCALE GENOMIC DNA]</scope>
    <source>
        <strain evidence="2">1-1 BBBD Race 1</strain>
    </source>
</reference>
<dbReference type="Proteomes" id="UP000005240">
    <property type="component" value="Unassembled WGS sequence"/>
</dbReference>
<evidence type="ECO:0000313" key="2">
    <source>
        <dbReference type="EMBL" id="OAV98610.1"/>
    </source>
</evidence>
<dbReference type="OrthoDB" id="3359487at2759"/>
<reference evidence="3 4" key="3">
    <citation type="journal article" date="2017" name="G3 (Bethesda)">
        <title>Comparative analysis highlights variable genome content of wheat rusts and divergence of the mating loci.</title>
        <authorList>
            <person name="Cuomo C.A."/>
            <person name="Bakkeren G."/>
            <person name="Khalil H.B."/>
            <person name="Panwar V."/>
            <person name="Joly D."/>
            <person name="Linning R."/>
            <person name="Sakthikumar S."/>
            <person name="Song X."/>
            <person name="Adiconis X."/>
            <person name="Fan L."/>
            <person name="Goldberg J.M."/>
            <person name="Levin J.Z."/>
            <person name="Young S."/>
            <person name="Zeng Q."/>
            <person name="Anikster Y."/>
            <person name="Bruce M."/>
            <person name="Wang M."/>
            <person name="Yin C."/>
            <person name="McCallum B."/>
            <person name="Szabo L.J."/>
            <person name="Hulbert S."/>
            <person name="Chen X."/>
            <person name="Fellers J.P."/>
        </authorList>
    </citation>
    <scope>NUCLEOTIDE SEQUENCE</scope>
    <source>
        <strain evidence="4">Isolate 1-1 / race 1 (BBBD)</strain>
        <strain evidence="3">isolate 1-1 / race 1 (BBBD)</strain>
    </source>
</reference>
<accession>A0A180H0R7</accession>
<dbReference type="VEuPathDB" id="FungiDB:PTTG_01766"/>
<feature type="compositionally biased region" description="Pro residues" evidence="1">
    <location>
        <begin position="40"/>
        <end position="51"/>
    </location>
</feature>
<feature type="region of interest" description="Disordered" evidence="1">
    <location>
        <begin position="36"/>
        <end position="59"/>
    </location>
</feature>
<evidence type="ECO:0000313" key="4">
    <source>
        <dbReference type="Proteomes" id="UP000005240"/>
    </source>
</evidence>
<dbReference type="EnsemblFungi" id="PTTG_01766-t43_1">
    <property type="protein sequence ID" value="PTTG_01766-t43_1-p1"/>
    <property type="gene ID" value="PTTG_01766"/>
</dbReference>
<name>A0A180H0R7_PUCT1</name>
<sequence length="118" mass="13567">MVLHPLFKDEYFKLAKWKPKWIQESIRLTREMWEAHYQPSPHPPNSQPPTVAPKDTSELTNHVHFAQKPYIARGSSAPTDPLTTWLAGGFILDEKGGLVNPLKWWMRQHPWGAAEDGT</sequence>
<evidence type="ECO:0000313" key="3">
    <source>
        <dbReference type="EnsemblFungi" id="PTTG_01766-t43_1-p1"/>
    </source>
</evidence>
<dbReference type="AlphaFoldDB" id="A0A180H0R7"/>
<gene>
    <name evidence="2" type="ORF">PTTG_01766</name>
</gene>
<proteinExistence type="predicted"/>
<reference evidence="3" key="4">
    <citation type="submission" date="2025-05" db="UniProtKB">
        <authorList>
            <consortium name="EnsemblFungi"/>
        </authorList>
    </citation>
    <scope>IDENTIFICATION</scope>
    <source>
        <strain evidence="3">isolate 1-1 / race 1 (BBBD)</strain>
    </source>
</reference>
<keyword evidence="4" id="KW-1185">Reference proteome</keyword>